<keyword evidence="9" id="KW-1185">Reference proteome</keyword>
<evidence type="ECO:0000256" key="4">
    <source>
        <dbReference type="ARBA" id="ARBA00022989"/>
    </source>
</evidence>
<dbReference type="RefSeq" id="WP_214186298.1">
    <property type="nucleotide sequence ID" value="NZ_BSDS01000001.1"/>
</dbReference>
<evidence type="ECO:0000259" key="7">
    <source>
        <dbReference type="Pfam" id="PF05140"/>
    </source>
</evidence>
<comment type="subcellular location">
    <subcellularLocation>
        <location evidence="1">Membrane</location>
        <topology evidence="1">Multi-pass membrane protein</topology>
    </subcellularLocation>
</comment>
<dbReference type="GO" id="GO:0016020">
    <property type="term" value="C:membrane"/>
    <property type="evidence" value="ECO:0007669"/>
    <property type="project" value="UniProtKB-SubCell"/>
</dbReference>
<dbReference type="EMBL" id="BSDS01000001">
    <property type="protein sequence ID" value="GLI38614.1"/>
    <property type="molecule type" value="Genomic_DNA"/>
</dbReference>
<dbReference type="Proteomes" id="UP001144352">
    <property type="component" value="Unassembled WGS sequence"/>
</dbReference>
<evidence type="ECO:0000256" key="6">
    <source>
        <dbReference type="SAM" id="Phobius"/>
    </source>
</evidence>
<keyword evidence="5 6" id="KW-0472">Membrane</keyword>
<dbReference type="PANTHER" id="PTHR31566:SF0">
    <property type="entry name" value="CYTOCHROME C BIOGENESIS PROTEIN CCS1, CHLOROPLASTIC"/>
    <property type="match status" value="1"/>
</dbReference>
<keyword evidence="3" id="KW-0201">Cytochrome c-type biogenesis</keyword>
<dbReference type="AlphaFoldDB" id="A0A9W6G0L4"/>
<evidence type="ECO:0000313" key="9">
    <source>
        <dbReference type="Proteomes" id="UP001144352"/>
    </source>
</evidence>
<keyword evidence="4 6" id="KW-1133">Transmembrane helix</keyword>
<feature type="transmembrane region" description="Helical" evidence="6">
    <location>
        <begin position="65"/>
        <end position="84"/>
    </location>
</feature>
<reference evidence="8" key="1">
    <citation type="submission" date="2022-12" db="EMBL/GenBank/DDBJ databases">
        <title>Reference genome sequencing for broad-spectrum identification of bacterial and archaeal isolates by mass spectrometry.</title>
        <authorList>
            <person name="Sekiguchi Y."/>
            <person name="Tourlousse D.M."/>
        </authorList>
    </citation>
    <scope>NUCLEOTIDE SEQUENCE</scope>
    <source>
        <strain evidence="8">H2</strain>
    </source>
</reference>
<proteinExistence type="predicted"/>
<feature type="transmembrane region" description="Helical" evidence="6">
    <location>
        <begin position="141"/>
        <end position="163"/>
    </location>
</feature>
<evidence type="ECO:0000256" key="3">
    <source>
        <dbReference type="ARBA" id="ARBA00022748"/>
    </source>
</evidence>
<gene>
    <name evidence="8" type="ORF">GHYDROH2_21150</name>
</gene>
<dbReference type="InterPro" id="IPR023494">
    <property type="entry name" value="Cyt_c_bgen_Ccs1/CcsB/ResB"/>
</dbReference>
<evidence type="ECO:0000256" key="1">
    <source>
        <dbReference type="ARBA" id="ARBA00004141"/>
    </source>
</evidence>
<comment type="caution">
    <text evidence="8">The sequence shown here is derived from an EMBL/GenBank/DDBJ whole genome shotgun (WGS) entry which is preliminary data.</text>
</comment>
<evidence type="ECO:0000256" key="2">
    <source>
        <dbReference type="ARBA" id="ARBA00022692"/>
    </source>
</evidence>
<evidence type="ECO:0000256" key="5">
    <source>
        <dbReference type="ARBA" id="ARBA00023136"/>
    </source>
</evidence>
<protein>
    <submittedName>
        <fullName evidence="8">ResB-like family cytochrome C biogenesis protein</fullName>
    </submittedName>
</protein>
<feature type="transmembrane region" description="Helical" evidence="6">
    <location>
        <begin position="369"/>
        <end position="389"/>
    </location>
</feature>
<accession>A0A9W6G0L4</accession>
<feature type="domain" description="ResB-like" evidence="7">
    <location>
        <begin position="10"/>
        <end position="327"/>
    </location>
</feature>
<dbReference type="Pfam" id="PF05140">
    <property type="entry name" value="ResB"/>
    <property type="match status" value="1"/>
</dbReference>
<dbReference type="GO" id="GO:0017004">
    <property type="term" value="P:cytochrome complex assembly"/>
    <property type="evidence" value="ECO:0007669"/>
    <property type="project" value="UniProtKB-KW"/>
</dbReference>
<name>A0A9W6G0L4_9BACT</name>
<dbReference type="InterPro" id="IPR007816">
    <property type="entry name" value="ResB-like_domain"/>
</dbReference>
<sequence length="434" mass="48932">MLKRFFLSRKTVISLIFLMLGAILLGYTFPQRFLISPVELDKWQMANPFLAKLSRWFALDHLYTSPWFTVLLAFFLVSLCFSTWEQFRIALRKTREGGAGGESFETSAGTAELAAGLRSLGYLKVGGRDGAIRYVRHPWGYWGNFLLHLGIVVTIASSLVILLCEKRAVVELNEGEVHRPGAAWAKEERGLLAGRLVLPEAVRLDMVLPEFYDNDNLRQLNTRFSFMDGAGKSTSMSMHINKSAWYRGVRIFQGKSHGKAFFVMFRRGNEEHGEIFHLDQPPNRRTPSYKNFVLPWLPGEFKTKFYGDAAQRSPDGNDPLFAMRLTDGGKVTAELSMKVGETGRFGDYTAQLVKVERWGGLIFIDTTGMGGIFFGFFILCLGGALSYLCPPRECSLTPSANGVRVSWRATRFERLYGDEFEELRRRAGVACSDA</sequence>
<dbReference type="PANTHER" id="PTHR31566">
    <property type="entry name" value="CYTOCHROME C BIOGENESIS PROTEIN CCS1, CHLOROPLASTIC"/>
    <property type="match status" value="1"/>
</dbReference>
<keyword evidence="2 6" id="KW-0812">Transmembrane</keyword>
<organism evidence="8 9">
    <name type="scientific">Geobacter hydrogenophilus</name>
    <dbReference type="NCBI Taxonomy" id="40983"/>
    <lineage>
        <taxon>Bacteria</taxon>
        <taxon>Pseudomonadati</taxon>
        <taxon>Thermodesulfobacteriota</taxon>
        <taxon>Desulfuromonadia</taxon>
        <taxon>Geobacterales</taxon>
        <taxon>Geobacteraceae</taxon>
        <taxon>Geobacter</taxon>
    </lineage>
</organism>
<evidence type="ECO:0000313" key="8">
    <source>
        <dbReference type="EMBL" id="GLI38614.1"/>
    </source>
</evidence>
<feature type="transmembrane region" description="Helical" evidence="6">
    <location>
        <begin position="12"/>
        <end position="29"/>
    </location>
</feature>